<keyword evidence="1" id="KW-0812">Transmembrane</keyword>
<dbReference type="AlphaFoldDB" id="A0A6G8Q5J2"/>
<dbReference type="Proteomes" id="UP000501452">
    <property type="component" value="Chromosome"/>
</dbReference>
<organism evidence="3 4">
    <name type="scientific">Rubrobacter tropicus</name>
    <dbReference type="NCBI Taxonomy" id="2653851"/>
    <lineage>
        <taxon>Bacteria</taxon>
        <taxon>Bacillati</taxon>
        <taxon>Actinomycetota</taxon>
        <taxon>Rubrobacteria</taxon>
        <taxon>Rubrobacterales</taxon>
        <taxon>Rubrobacteraceae</taxon>
        <taxon>Rubrobacter</taxon>
    </lineage>
</organism>
<sequence length="94" mass="9840">MKRAILLATVALLAMLVLVPMAMAQDTTMMMGGTTMMMEQTGGQMMGGTTMMEMTSGQMAQDDLPTSGGPAILLPAAALLVGSGILTYAILRRR</sequence>
<dbReference type="RefSeq" id="WP_166172252.1">
    <property type="nucleotide sequence ID" value="NZ_CP045119.1"/>
</dbReference>
<gene>
    <name evidence="3" type="ORF">GBA63_03135</name>
</gene>
<dbReference type="KEGG" id="rub:GBA63_03135"/>
<evidence type="ECO:0000256" key="1">
    <source>
        <dbReference type="SAM" id="Phobius"/>
    </source>
</evidence>
<reference evidence="3 4" key="1">
    <citation type="submission" date="2019-10" db="EMBL/GenBank/DDBJ databases">
        <title>Rubrobacter sp nov SCSIO 52090 isolated from a deep-sea sediment in the South China Sea.</title>
        <authorList>
            <person name="Chen R.W."/>
        </authorList>
    </citation>
    <scope>NUCLEOTIDE SEQUENCE [LARGE SCALE GENOMIC DNA]</scope>
    <source>
        <strain evidence="3 4">SCSIO 52909</strain>
    </source>
</reference>
<dbReference type="EMBL" id="CP045119">
    <property type="protein sequence ID" value="QIN81741.1"/>
    <property type="molecule type" value="Genomic_DNA"/>
</dbReference>
<keyword evidence="4" id="KW-1185">Reference proteome</keyword>
<keyword evidence="1" id="KW-1133">Transmembrane helix</keyword>
<keyword evidence="1" id="KW-0472">Membrane</keyword>
<evidence type="ECO:0000256" key="2">
    <source>
        <dbReference type="SAM" id="SignalP"/>
    </source>
</evidence>
<name>A0A6G8Q5J2_9ACTN</name>
<evidence type="ECO:0000313" key="3">
    <source>
        <dbReference type="EMBL" id="QIN81741.1"/>
    </source>
</evidence>
<protein>
    <recommendedName>
        <fullName evidence="5">LPXTG cell wall anchor domain-containing protein</fullName>
    </recommendedName>
</protein>
<accession>A0A6G8Q5J2</accession>
<evidence type="ECO:0008006" key="5">
    <source>
        <dbReference type="Google" id="ProtNLM"/>
    </source>
</evidence>
<keyword evidence="2" id="KW-0732">Signal</keyword>
<feature type="transmembrane region" description="Helical" evidence="1">
    <location>
        <begin position="72"/>
        <end position="91"/>
    </location>
</feature>
<feature type="chain" id="PRO_5026014680" description="LPXTG cell wall anchor domain-containing protein" evidence="2">
    <location>
        <begin position="25"/>
        <end position="94"/>
    </location>
</feature>
<evidence type="ECO:0000313" key="4">
    <source>
        <dbReference type="Proteomes" id="UP000501452"/>
    </source>
</evidence>
<proteinExistence type="predicted"/>
<feature type="signal peptide" evidence="2">
    <location>
        <begin position="1"/>
        <end position="24"/>
    </location>
</feature>